<dbReference type="PATRIC" id="fig|1265738.3.peg.4305"/>
<proteinExistence type="predicted"/>
<dbReference type="EMBL" id="ANOG01000614">
    <property type="protein sequence ID" value="EMI18776.1"/>
    <property type="molecule type" value="Genomic_DNA"/>
</dbReference>
<name>M5RHW0_9BACT</name>
<sequence length="41" mass="4751">MVESYPEVAEDLSRYLESERATIPKTKPIGWININVKKRGM</sequence>
<organism evidence="1 2">
    <name type="scientific">Rhodopirellula maiorica SM1</name>
    <dbReference type="NCBI Taxonomy" id="1265738"/>
    <lineage>
        <taxon>Bacteria</taxon>
        <taxon>Pseudomonadati</taxon>
        <taxon>Planctomycetota</taxon>
        <taxon>Planctomycetia</taxon>
        <taxon>Pirellulales</taxon>
        <taxon>Pirellulaceae</taxon>
        <taxon>Novipirellula</taxon>
    </lineage>
</organism>
<keyword evidence="2" id="KW-1185">Reference proteome</keyword>
<evidence type="ECO:0000313" key="2">
    <source>
        <dbReference type="Proteomes" id="UP000011991"/>
    </source>
</evidence>
<gene>
    <name evidence="1" type="ORF">RMSM_04296</name>
</gene>
<evidence type="ECO:0000313" key="1">
    <source>
        <dbReference type="EMBL" id="EMI18776.1"/>
    </source>
</evidence>
<comment type="caution">
    <text evidence="1">The sequence shown here is derived from an EMBL/GenBank/DDBJ whole genome shotgun (WGS) entry which is preliminary data.</text>
</comment>
<protein>
    <submittedName>
        <fullName evidence="1">Uncharacterized protein</fullName>
    </submittedName>
</protein>
<dbReference type="AlphaFoldDB" id="M5RHW0"/>
<accession>M5RHW0</accession>
<reference evidence="1 2" key="1">
    <citation type="journal article" date="2013" name="Mar. Genomics">
        <title>Expression of sulfatases in Rhodopirellula baltica and the diversity of sulfatases in the genus Rhodopirellula.</title>
        <authorList>
            <person name="Wegner C.E."/>
            <person name="Richter-Heitmann T."/>
            <person name="Klindworth A."/>
            <person name="Klockow C."/>
            <person name="Richter M."/>
            <person name="Achstetter T."/>
            <person name="Glockner F.O."/>
            <person name="Harder J."/>
        </authorList>
    </citation>
    <scope>NUCLEOTIDE SEQUENCE [LARGE SCALE GENOMIC DNA]</scope>
    <source>
        <strain evidence="1 2">SM1</strain>
    </source>
</reference>
<dbReference type="Proteomes" id="UP000011991">
    <property type="component" value="Unassembled WGS sequence"/>
</dbReference>